<organism evidence="1 2">
    <name type="scientific">Cohnella faecalis</name>
    <dbReference type="NCBI Taxonomy" id="2315694"/>
    <lineage>
        <taxon>Bacteria</taxon>
        <taxon>Bacillati</taxon>
        <taxon>Bacillota</taxon>
        <taxon>Bacilli</taxon>
        <taxon>Bacillales</taxon>
        <taxon>Paenibacillaceae</taxon>
        <taxon>Cohnella</taxon>
    </lineage>
</organism>
<evidence type="ECO:0000313" key="1">
    <source>
        <dbReference type="EMBL" id="RIE00502.1"/>
    </source>
</evidence>
<comment type="caution">
    <text evidence="1">The sequence shown here is derived from an EMBL/GenBank/DDBJ whole genome shotgun (WGS) entry which is preliminary data.</text>
</comment>
<dbReference type="AlphaFoldDB" id="A0A398CF37"/>
<dbReference type="Proteomes" id="UP000266340">
    <property type="component" value="Unassembled WGS sequence"/>
</dbReference>
<protein>
    <submittedName>
        <fullName evidence="1">Uncharacterized protein</fullName>
    </submittedName>
</protein>
<gene>
    <name evidence="1" type="ORF">D3H35_28070</name>
</gene>
<name>A0A398CF37_9BACL</name>
<proteinExistence type="predicted"/>
<dbReference type="EMBL" id="QXJM01000053">
    <property type="protein sequence ID" value="RIE00502.1"/>
    <property type="molecule type" value="Genomic_DNA"/>
</dbReference>
<reference evidence="1 2" key="1">
    <citation type="submission" date="2018-09" db="EMBL/GenBank/DDBJ databases">
        <title>Cohnella cavernae sp. nov., isolated from a karst cave.</title>
        <authorList>
            <person name="Zhu H."/>
        </authorList>
    </citation>
    <scope>NUCLEOTIDE SEQUENCE [LARGE SCALE GENOMIC DNA]</scope>
    <source>
        <strain evidence="1 2">K2E09-144</strain>
    </source>
</reference>
<sequence>MLASPEDFFHAHKNGVEDFEWLLSASDGSRLANDRQLIQVLLDLGAAYEKTDKPKRRRRLEASRALDPNTSIWRNRFTYGHYRERLEWKESTGKTEKYCSLSALFSAASS</sequence>
<accession>A0A398CF37</accession>
<keyword evidence="2" id="KW-1185">Reference proteome</keyword>
<evidence type="ECO:0000313" key="2">
    <source>
        <dbReference type="Proteomes" id="UP000266340"/>
    </source>
</evidence>